<feature type="transmembrane region" description="Helical" evidence="2">
    <location>
        <begin position="73"/>
        <end position="90"/>
    </location>
</feature>
<keyword evidence="4" id="KW-1185">Reference proteome</keyword>
<feature type="compositionally biased region" description="Basic and acidic residues" evidence="1">
    <location>
        <begin position="12"/>
        <end position="24"/>
    </location>
</feature>
<dbReference type="OrthoDB" id="1452999at2"/>
<evidence type="ECO:0000313" key="3">
    <source>
        <dbReference type="EMBL" id="SFN49511.1"/>
    </source>
</evidence>
<feature type="region of interest" description="Disordered" evidence="1">
    <location>
        <begin position="1"/>
        <end position="24"/>
    </location>
</feature>
<accession>A0A1I4ZGW9</accession>
<name>A0A1I4ZGW9_9FLAO</name>
<organism evidence="3 4">
    <name type="scientific">Bizionia echini</name>
    <dbReference type="NCBI Taxonomy" id="649333"/>
    <lineage>
        <taxon>Bacteria</taxon>
        <taxon>Pseudomonadati</taxon>
        <taxon>Bacteroidota</taxon>
        <taxon>Flavobacteriia</taxon>
        <taxon>Flavobacteriales</taxon>
        <taxon>Flavobacteriaceae</taxon>
        <taxon>Bizionia</taxon>
    </lineage>
</organism>
<reference evidence="4" key="1">
    <citation type="submission" date="2016-10" db="EMBL/GenBank/DDBJ databases">
        <authorList>
            <person name="Varghese N."/>
            <person name="Submissions S."/>
        </authorList>
    </citation>
    <scope>NUCLEOTIDE SEQUENCE [LARGE SCALE GENOMIC DNA]</scope>
    <source>
        <strain evidence="4">DSM 23925</strain>
    </source>
</reference>
<proteinExistence type="predicted"/>
<evidence type="ECO:0000313" key="4">
    <source>
        <dbReference type="Proteomes" id="UP000198705"/>
    </source>
</evidence>
<keyword evidence="2" id="KW-1133">Transmembrane helix</keyword>
<evidence type="ECO:0000256" key="1">
    <source>
        <dbReference type="SAM" id="MobiDB-lite"/>
    </source>
</evidence>
<feature type="compositionally biased region" description="Polar residues" evidence="1">
    <location>
        <begin position="1"/>
        <end position="10"/>
    </location>
</feature>
<dbReference type="EMBL" id="FOVN01000001">
    <property type="protein sequence ID" value="SFN49511.1"/>
    <property type="molecule type" value="Genomic_DNA"/>
</dbReference>
<keyword evidence="2" id="KW-0472">Membrane</keyword>
<dbReference type="AlphaFoldDB" id="A0A1I4ZGW9"/>
<protein>
    <submittedName>
        <fullName evidence="3">Uncharacterized protein</fullName>
    </submittedName>
</protein>
<keyword evidence="2" id="KW-0812">Transmembrane</keyword>
<gene>
    <name evidence="3" type="ORF">SAMN04487989_101820</name>
</gene>
<sequence length="91" mass="10779">MAHGSLSQFKATLERKKAREDKRRKTFESGNQYFKVLDEQTEYNFPELSEVELETVKQNIRDRLQTQKKKEQFIVISIVVFLVLIIVYLAV</sequence>
<dbReference type="STRING" id="649333.SAMN04487989_101820"/>
<dbReference type="Proteomes" id="UP000198705">
    <property type="component" value="Unassembled WGS sequence"/>
</dbReference>
<evidence type="ECO:0000256" key="2">
    <source>
        <dbReference type="SAM" id="Phobius"/>
    </source>
</evidence>
<dbReference type="RefSeq" id="WP_092206345.1">
    <property type="nucleotide sequence ID" value="NZ_FOVN01000001.1"/>
</dbReference>